<dbReference type="Gene3D" id="3.40.50.12780">
    <property type="entry name" value="N-terminal domain of ligase-like"/>
    <property type="match status" value="1"/>
</dbReference>
<dbReference type="InterPro" id="IPR000873">
    <property type="entry name" value="AMP-dep_synth/lig_dom"/>
</dbReference>
<dbReference type="STRING" id="767434.Fraau_3075"/>
<evidence type="ECO:0000256" key="1">
    <source>
        <dbReference type="ARBA" id="ARBA00022598"/>
    </source>
</evidence>
<proteinExistence type="predicted"/>
<dbReference type="Gene3D" id="3.30.300.30">
    <property type="match status" value="1"/>
</dbReference>
<evidence type="ECO:0000259" key="3">
    <source>
        <dbReference type="Pfam" id="PF00501"/>
    </source>
</evidence>
<accession>H8L3N3</accession>
<evidence type="ECO:0000313" key="5">
    <source>
        <dbReference type="Proteomes" id="UP000005234"/>
    </source>
</evidence>
<gene>
    <name evidence="4" type="ordered locus">Fraau_3075</name>
</gene>
<dbReference type="RefSeq" id="WP_014404405.1">
    <property type="nucleotide sequence ID" value="NC_017033.1"/>
</dbReference>
<dbReference type="Pfam" id="PF00501">
    <property type="entry name" value="AMP-binding"/>
    <property type="match status" value="1"/>
</dbReference>
<dbReference type="GO" id="GO:0016874">
    <property type="term" value="F:ligase activity"/>
    <property type="evidence" value="ECO:0007669"/>
    <property type="project" value="UniProtKB-KW"/>
</dbReference>
<dbReference type="eggNOG" id="COG0318">
    <property type="taxonomic scope" value="Bacteria"/>
</dbReference>
<keyword evidence="5" id="KW-1185">Reference proteome</keyword>
<name>H8L3N3_FRAAD</name>
<dbReference type="EMBL" id="CP003350">
    <property type="protein sequence ID" value="AFC87402.1"/>
    <property type="molecule type" value="Genomic_DNA"/>
</dbReference>
<feature type="domain" description="AMP-dependent synthetase/ligase" evidence="3">
    <location>
        <begin position="130"/>
        <end position="287"/>
    </location>
</feature>
<protein>
    <submittedName>
        <fullName evidence="4">Acyl-CoA synthetase/AMP-acid ligase</fullName>
    </submittedName>
</protein>
<dbReference type="SUPFAM" id="SSF56801">
    <property type="entry name" value="Acetyl-CoA synthetase-like"/>
    <property type="match status" value="1"/>
</dbReference>
<dbReference type="InterPro" id="IPR045851">
    <property type="entry name" value="AMP-bd_C_sf"/>
</dbReference>
<reference evidence="4" key="1">
    <citation type="submission" date="2012-02" db="EMBL/GenBank/DDBJ databases">
        <title>The complete genome of Frateuria aurantia DSM 6220.</title>
        <authorList>
            <consortium name="US DOE Joint Genome Institute (JGI-PGF)"/>
            <person name="Lucas S."/>
            <person name="Copeland A."/>
            <person name="Lapidus A."/>
            <person name="Glavina del Rio T."/>
            <person name="Dalin E."/>
            <person name="Tice H."/>
            <person name="Bruce D."/>
            <person name="Goodwin L."/>
            <person name="Pitluck S."/>
            <person name="Peters L."/>
            <person name="Ovchinnikova G."/>
            <person name="Teshima H."/>
            <person name="Kyrpides N."/>
            <person name="Mavromatis K."/>
            <person name="Ivanova N."/>
            <person name="Brettin T."/>
            <person name="Detter J.C."/>
            <person name="Han C."/>
            <person name="Larimer F."/>
            <person name="Land M."/>
            <person name="Hauser L."/>
            <person name="Markowitz V."/>
            <person name="Cheng J.-F."/>
            <person name="Hugenholtz P."/>
            <person name="Woyke T."/>
            <person name="Wu D."/>
            <person name="Brambilla E."/>
            <person name="Klenk H.-P."/>
            <person name="Eisen J.A."/>
        </authorList>
    </citation>
    <scope>NUCLEOTIDE SEQUENCE</scope>
    <source>
        <strain evidence="4">DSM 6220</strain>
    </source>
</reference>
<keyword evidence="1 4" id="KW-0436">Ligase</keyword>
<dbReference type="KEGG" id="fau:Fraau_3075"/>
<organism evidence="4 5">
    <name type="scientific">Frateuria aurantia (strain ATCC 33424 / DSM 6220 / KCTC 2777 / LMG 1558 / NBRC 3245 / NCIMB 13370)</name>
    <name type="common">Acetobacter aurantius</name>
    <dbReference type="NCBI Taxonomy" id="767434"/>
    <lineage>
        <taxon>Bacteria</taxon>
        <taxon>Pseudomonadati</taxon>
        <taxon>Pseudomonadota</taxon>
        <taxon>Gammaproteobacteria</taxon>
        <taxon>Lysobacterales</taxon>
        <taxon>Rhodanobacteraceae</taxon>
        <taxon>Frateuria</taxon>
    </lineage>
</organism>
<dbReference type="HOGENOM" id="CLU_026234_2_0_6"/>
<sequence length="472" mass="50140">MRAAPLQSPGEPAGRPLLVRDDPDAMLAWHQGKAVTVAGFLAEVAAVAERLPEASAALNLADDRYAFSVLFCALLWRGQTNLLPSSRSPAAIAAVAAAFPGCQEVDDADARSRLVTAHPEPLSWPRIAGGITALVACTSGTTGEPRCWPRSWDLACQAHAGSRLRLQSWFGSRFSVVATVPPQHMFGWEFTVLLPLQSEVCVHAGRPLFPADIAAALAEMPAPRVLVTTPLHLRTLAASGMALPPLAGILSATAPLDEELATIVETRLGAPVYEIYGSTETCAIASRRTIEGAWWQPMPGIRLRPGPEGCEVTAAFMQHSFWLGDLIELDATGERFRLIGRQQDLLEVAGKRMSLAALNRHLLAIPGVVDGVALQQAPGRGGVGRIAALVVAPGLDEATILDALRRQVDPVFLPRPLRRVAVLPRNDTGKLPRAVLLAMLQAGRPGTTDVQSEDEDRPAGRAAAAMDSPAAP</sequence>
<evidence type="ECO:0000256" key="2">
    <source>
        <dbReference type="SAM" id="MobiDB-lite"/>
    </source>
</evidence>
<evidence type="ECO:0000313" key="4">
    <source>
        <dbReference type="EMBL" id="AFC87402.1"/>
    </source>
</evidence>
<dbReference type="AlphaFoldDB" id="H8L3N3"/>
<dbReference type="InterPro" id="IPR050237">
    <property type="entry name" value="ATP-dep_AMP-bd_enzyme"/>
</dbReference>
<dbReference type="InterPro" id="IPR042099">
    <property type="entry name" value="ANL_N_sf"/>
</dbReference>
<feature type="region of interest" description="Disordered" evidence="2">
    <location>
        <begin position="445"/>
        <end position="472"/>
    </location>
</feature>
<feature type="compositionally biased region" description="Low complexity" evidence="2">
    <location>
        <begin position="460"/>
        <end position="472"/>
    </location>
</feature>
<dbReference type="PANTHER" id="PTHR43767:SF8">
    <property type="entry name" value="LONG-CHAIN-FATTY-ACID--COA LIGASE"/>
    <property type="match status" value="1"/>
</dbReference>
<dbReference type="Proteomes" id="UP000005234">
    <property type="component" value="Chromosome"/>
</dbReference>
<dbReference type="PANTHER" id="PTHR43767">
    <property type="entry name" value="LONG-CHAIN-FATTY-ACID--COA LIGASE"/>
    <property type="match status" value="1"/>
</dbReference>